<dbReference type="CDD" id="cd02966">
    <property type="entry name" value="TlpA_like_family"/>
    <property type="match status" value="1"/>
</dbReference>
<comment type="caution">
    <text evidence="2">The sequence shown here is derived from an EMBL/GenBank/DDBJ whole genome shotgun (WGS) entry which is preliminary data.</text>
</comment>
<protein>
    <recommendedName>
        <fullName evidence="1">Thioredoxin domain-containing protein</fullName>
    </recommendedName>
</protein>
<gene>
    <name evidence="2" type="ORF">S01H4_44863</name>
</gene>
<dbReference type="GO" id="GO:0016491">
    <property type="term" value="F:oxidoreductase activity"/>
    <property type="evidence" value="ECO:0007669"/>
    <property type="project" value="InterPro"/>
</dbReference>
<sequence>PNLEGQPISLSDFRGKPVLVNFWAVRCPPCRFEMPFIQAIFEESSDTELVVLAVDIGEAPSTVKDFIQSGNFSFPVLLDTGQDVALEYNIRAIPTTFLIDKDGIIQVIKVGAFPSMLEIKRSLSKIIP</sequence>
<dbReference type="EMBL" id="BART01024922">
    <property type="protein sequence ID" value="GAG94570.1"/>
    <property type="molecule type" value="Genomic_DNA"/>
</dbReference>
<name>X1BHT5_9ZZZZ</name>
<dbReference type="InterPro" id="IPR013766">
    <property type="entry name" value="Thioredoxin_domain"/>
</dbReference>
<dbReference type="GO" id="GO:0016209">
    <property type="term" value="F:antioxidant activity"/>
    <property type="evidence" value="ECO:0007669"/>
    <property type="project" value="InterPro"/>
</dbReference>
<dbReference type="PANTHER" id="PTHR42852">
    <property type="entry name" value="THIOL:DISULFIDE INTERCHANGE PROTEIN DSBE"/>
    <property type="match status" value="1"/>
</dbReference>
<feature type="domain" description="Thioredoxin" evidence="1">
    <location>
        <begin position="1"/>
        <end position="128"/>
    </location>
</feature>
<dbReference type="Pfam" id="PF00578">
    <property type="entry name" value="AhpC-TSA"/>
    <property type="match status" value="1"/>
</dbReference>
<proteinExistence type="predicted"/>
<dbReference type="AlphaFoldDB" id="X1BHT5"/>
<dbReference type="PROSITE" id="PS51352">
    <property type="entry name" value="THIOREDOXIN_2"/>
    <property type="match status" value="1"/>
</dbReference>
<organism evidence="2">
    <name type="scientific">marine sediment metagenome</name>
    <dbReference type="NCBI Taxonomy" id="412755"/>
    <lineage>
        <taxon>unclassified sequences</taxon>
        <taxon>metagenomes</taxon>
        <taxon>ecological metagenomes</taxon>
    </lineage>
</organism>
<reference evidence="2" key="1">
    <citation type="journal article" date="2014" name="Front. Microbiol.">
        <title>High frequency of phylogenetically diverse reductive dehalogenase-homologous genes in deep subseafloor sedimentary metagenomes.</title>
        <authorList>
            <person name="Kawai M."/>
            <person name="Futagami T."/>
            <person name="Toyoda A."/>
            <person name="Takaki Y."/>
            <person name="Nishi S."/>
            <person name="Hori S."/>
            <person name="Arai W."/>
            <person name="Tsubouchi T."/>
            <person name="Morono Y."/>
            <person name="Uchiyama I."/>
            <person name="Ito T."/>
            <person name="Fujiyama A."/>
            <person name="Inagaki F."/>
            <person name="Takami H."/>
        </authorList>
    </citation>
    <scope>NUCLEOTIDE SEQUENCE</scope>
    <source>
        <strain evidence="2">Expedition CK06-06</strain>
    </source>
</reference>
<dbReference type="Gene3D" id="3.40.30.10">
    <property type="entry name" value="Glutaredoxin"/>
    <property type="match status" value="1"/>
</dbReference>
<dbReference type="SUPFAM" id="SSF52833">
    <property type="entry name" value="Thioredoxin-like"/>
    <property type="match status" value="1"/>
</dbReference>
<evidence type="ECO:0000313" key="2">
    <source>
        <dbReference type="EMBL" id="GAG94570.1"/>
    </source>
</evidence>
<dbReference type="InterPro" id="IPR000866">
    <property type="entry name" value="AhpC/TSA"/>
</dbReference>
<dbReference type="PANTHER" id="PTHR42852:SF17">
    <property type="entry name" value="THIOREDOXIN-LIKE PROTEIN HI_1115"/>
    <property type="match status" value="1"/>
</dbReference>
<accession>X1BHT5</accession>
<evidence type="ECO:0000259" key="1">
    <source>
        <dbReference type="PROSITE" id="PS51352"/>
    </source>
</evidence>
<dbReference type="InterPro" id="IPR036249">
    <property type="entry name" value="Thioredoxin-like_sf"/>
</dbReference>
<feature type="non-terminal residue" evidence="2">
    <location>
        <position position="1"/>
    </location>
</feature>
<dbReference type="InterPro" id="IPR050553">
    <property type="entry name" value="Thioredoxin_ResA/DsbE_sf"/>
</dbReference>